<evidence type="ECO:0000313" key="8">
    <source>
        <dbReference type="EMBL" id="SAL11732.1"/>
    </source>
</evidence>
<dbReference type="PANTHER" id="PTHR48111:SF1">
    <property type="entry name" value="TWO-COMPONENT RESPONSE REGULATOR ORR33"/>
    <property type="match status" value="1"/>
</dbReference>
<evidence type="ECO:0000313" key="9">
    <source>
        <dbReference type="Proteomes" id="UP000054977"/>
    </source>
</evidence>
<dbReference type="STRING" id="326474.AWB65_00277"/>
<evidence type="ECO:0000256" key="2">
    <source>
        <dbReference type="ARBA" id="ARBA00023012"/>
    </source>
</evidence>
<protein>
    <submittedName>
        <fullName evidence="8">Response regulator receiver protein</fullName>
    </submittedName>
</protein>
<gene>
    <name evidence="8" type="ORF">AWB65_00277</name>
</gene>
<feature type="modified residue" description="4-aspartylphosphate" evidence="6">
    <location>
        <position position="57"/>
    </location>
</feature>
<accession>A0A158EW23</accession>
<dbReference type="GO" id="GO:0032993">
    <property type="term" value="C:protein-DNA complex"/>
    <property type="evidence" value="ECO:0007669"/>
    <property type="project" value="TreeGrafter"/>
</dbReference>
<evidence type="ECO:0000256" key="4">
    <source>
        <dbReference type="ARBA" id="ARBA00023125"/>
    </source>
</evidence>
<evidence type="ECO:0000256" key="1">
    <source>
        <dbReference type="ARBA" id="ARBA00022553"/>
    </source>
</evidence>
<dbReference type="GO" id="GO:0006355">
    <property type="term" value="P:regulation of DNA-templated transcription"/>
    <property type="evidence" value="ECO:0007669"/>
    <property type="project" value="TreeGrafter"/>
</dbReference>
<keyword evidence="3" id="KW-0805">Transcription regulation</keyword>
<keyword evidence="9" id="KW-1185">Reference proteome</keyword>
<dbReference type="InterPro" id="IPR011006">
    <property type="entry name" value="CheY-like_superfamily"/>
</dbReference>
<dbReference type="Pfam" id="PF00072">
    <property type="entry name" value="Response_reg"/>
    <property type="match status" value="1"/>
</dbReference>
<dbReference type="PANTHER" id="PTHR48111">
    <property type="entry name" value="REGULATOR OF RPOS"/>
    <property type="match status" value="1"/>
</dbReference>
<dbReference type="AlphaFoldDB" id="A0A158EW23"/>
<dbReference type="InterPro" id="IPR001789">
    <property type="entry name" value="Sig_transdc_resp-reg_receiver"/>
</dbReference>
<reference evidence="8" key="1">
    <citation type="submission" date="2016-01" db="EMBL/GenBank/DDBJ databases">
        <authorList>
            <person name="Peeters C."/>
        </authorList>
    </citation>
    <scope>NUCLEOTIDE SEQUENCE [LARGE SCALE GENOMIC DNA]</scope>
    <source>
        <strain evidence="8">LMG 22934</strain>
    </source>
</reference>
<keyword evidence="5" id="KW-0804">Transcription</keyword>
<dbReference type="InterPro" id="IPR039420">
    <property type="entry name" value="WalR-like"/>
</dbReference>
<dbReference type="EMBL" id="FCNW02000001">
    <property type="protein sequence ID" value="SAL11732.1"/>
    <property type="molecule type" value="Genomic_DNA"/>
</dbReference>
<evidence type="ECO:0000256" key="5">
    <source>
        <dbReference type="ARBA" id="ARBA00023163"/>
    </source>
</evidence>
<keyword evidence="1 6" id="KW-0597">Phosphoprotein</keyword>
<comment type="caution">
    <text evidence="8">The sequence shown here is derived from an EMBL/GenBank/DDBJ whole genome shotgun (WGS) entry which is preliminary data.</text>
</comment>
<dbReference type="Gene3D" id="3.40.50.2300">
    <property type="match status" value="1"/>
</dbReference>
<evidence type="ECO:0000256" key="3">
    <source>
        <dbReference type="ARBA" id="ARBA00023015"/>
    </source>
</evidence>
<proteinExistence type="predicted"/>
<dbReference type="RefSeq" id="WP_087665422.1">
    <property type="nucleotide sequence ID" value="NZ_FCNW02000001.1"/>
</dbReference>
<dbReference type="GO" id="GO:0005829">
    <property type="term" value="C:cytosol"/>
    <property type="evidence" value="ECO:0007669"/>
    <property type="project" value="TreeGrafter"/>
</dbReference>
<evidence type="ECO:0000256" key="6">
    <source>
        <dbReference type="PROSITE-ProRule" id="PRU00169"/>
    </source>
</evidence>
<feature type="domain" description="Response regulatory" evidence="7">
    <location>
        <begin position="8"/>
        <end position="121"/>
    </location>
</feature>
<dbReference type="SUPFAM" id="SSF52172">
    <property type="entry name" value="CheY-like"/>
    <property type="match status" value="1"/>
</dbReference>
<sequence>MESLPERRIVLVEDDRDMRNALLVLLKTLGYAAIDYASAERALSDATFEGAGCMLIDIHLPGMTGTDMVRQLRARGCDWPVVFTTAHDDERYRIESTRLHAQLLRKPFGGAALRDALDRAKAEEKD</sequence>
<dbReference type="SMART" id="SM00448">
    <property type="entry name" value="REC"/>
    <property type="match status" value="1"/>
</dbReference>
<dbReference type="GO" id="GO:0000976">
    <property type="term" value="F:transcription cis-regulatory region binding"/>
    <property type="evidence" value="ECO:0007669"/>
    <property type="project" value="TreeGrafter"/>
</dbReference>
<keyword evidence="2" id="KW-0902">Two-component regulatory system</keyword>
<organism evidence="8 9">
    <name type="scientific">Caballeronia humi</name>
    <dbReference type="NCBI Taxonomy" id="326474"/>
    <lineage>
        <taxon>Bacteria</taxon>
        <taxon>Pseudomonadati</taxon>
        <taxon>Pseudomonadota</taxon>
        <taxon>Betaproteobacteria</taxon>
        <taxon>Burkholderiales</taxon>
        <taxon>Burkholderiaceae</taxon>
        <taxon>Caballeronia</taxon>
    </lineage>
</organism>
<keyword evidence="4" id="KW-0238">DNA-binding</keyword>
<dbReference type="Proteomes" id="UP000054977">
    <property type="component" value="Unassembled WGS sequence"/>
</dbReference>
<name>A0A158EW23_9BURK</name>
<dbReference type="GO" id="GO:0000156">
    <property type="term" value="F:phosphorelay response regulator activity"/>
    <property type="evidence" value="ECO:0007669"/>
    <property type="project" value="TreeGrafter"/>
</dbReference>
<dbReference type="OrthoDB" id="8964771at2"/>
<evidence type="ECO:0000259" key="7">
    <source>
        <dbReference type="PROSITE" id="PS50110"/>
    </source>
</evidence>
<dbReference type="PROSITE" id="PS50110">
    <property type="entry name" value="RESPONSE_REGULATORY"/>
    <property type="match status" value="1"/>
</dbReference>